<dbReference type="AlphaFoldDB" id="A0A4R7FSP0"/>
<organism evidence="1 2">
    <name type="scientific">Amnibacterium kyonggiense</name>
    <dbReference type="NCBI Taxonomy" id="595671"/>
    <lineage>
        <taxon>Bacteria</taxon>
        <taxon>Bacillati</taxon>
        <taxon>Actinomycetota</taxon>
        <taxon>Actinomycetes</taxon>
        <taxon>Micrococcales</taxon>
        <taxon>Microbacteriaceae</taxon>
        <taxon>Amnibacterium</taxon>
    </lineage>
</organism>
<reference evidence="1 2" key="1">
    <citation type="submission" date="2019-03" db="EMBL/GenBank/DDBJ databases">
        <title>Genomic Encyclopedia of Archaeal and Bacterial Type Strains, Phase II (KMG-II): from individual species to whole genera.</title>
        <authorList>
            <person name="Goeker M."/>
        </authorList>
    </citation>
    <scope>NUCLEOTIDE SEQUENCE [LARGE SCALE GENOMIC DNA]</scope>
    <source>
        <strain evidence="1 2">DSM 24782</strain>
    </source>
</reference>
<dbReference type="RefSeq" id="WP_133765454.1">
    <property type="nucleotide sequence ID" value="NZ_BAAARP010000001.1"/>
</dbReference>
<dbReference type="Proteomes" id="UP000295344">
    <property type="component" value="Unassembled WGS sequence"/>
</dbReference>
<accession>A0A4R7FSP0</accession>
<dbReference type="EMBL" id="SOAM01000001">
    <property type="protein sequence ID" value="TDS80778.1"/>
    <property type="molecule type" value="Genomic_DNA"/>
</dbReference>
<name>A0A4R7FSP0_9MICO</name>
<comment type="caution">
    <text evidence="1">The sequence shown here is derived from an EMBL/GenBank/DDBJ whole genome shotgun (WGS) entry which is preliminary data.</text>
</comment>
<protein>
    <recommendedName>
        <fullName evidence="3">Cell envelope-related Asp23 family protein</fullName>
    </recommendedName>
</protein>
<dbReference type="OrthoDB" id="4953969at2"/>
<proteinExistence type="predicted"/>
<evidence type="ECO:0000313" key="1">
    <source>
        <dbReference type="EMBL" id="TDS80778.1"/>
    </source>
</evidence>
<sequence>MTDAPVSGVPAADDFDGHTLEELAEYLDRGRYPVDPSIESSPACRIALAGLQRLREIAGPLLQQEADAAARDDRWIDEVLGRISLESRAGRRFPFPDVPVGTEAVVTEGALRGLVRAIGDSIPGVLTGRVRFEPDESGTRLDLAVDVTVFYGTSIQSASAAFRERIALLLPRHAPFAVGALDLRVRDVLERGPEQP</sequence>
<evidence type="ECO:0008006" key="3">
    <source>
        <dbReference type="Google" id="ProtNLM"/>
    </source>
</evidence>
<gene>
    <name evidence="1" type="ORF">CLV52_1347</name>
</gene>
<evidence type="ECO:0000313" key="2">
    <source>
        <dbReference type="Proteomes" id="UP000295344"/>
    </source>
</evidence>
<keyword evidence="2" id="KW-1185">Reference proteome</keyword>